<dbReference type="AlphaFoldDB" id="A0A1G9IBJ7"/>
<name>A0A1G9IBJ7_9FIRM</name>
<keyword evidence="3" id="KW-1185">Reference proteome</keyword>
<dbReference type="RefSeq" id="WP_092721949.1">
    <property type="nucleotide sequence ID" value="NZ_FNGW01000001.1"/>
</dbReference>
<gene>
    <name evidence="2" type="ORF">SAMN04515677_101178</name>
</gene>
<organism evidence="2 3">
    <name type="scientific">Romboutsia lituseburensis DSM 797</name>
    <dbReference type="NCBI Taxonomy" id="1121325"/>
    <lineage>
        <taxon>Bacteria</taxon>
        <taxon>Bacillati</taxon>
        <taxon>Bacillota</taxon>
        <taxon>Clostridia</taxon>
        <taxon>Peptostreptococcales</taxon>
        <taxon>Peptostreptococcaceae</taxon>
        <taxon>Romboutsia</taxon>
    </lineage>
</organism>
<accession>A0A1G9IBJ7</accession>
<dbReference type="Pfam" id="PF08821">
    <property type="entry name" value="CGGC"/>
    <property type="match status" value="1"/>
</dbReference>
<feature type="domain" description="CGGC" evidence="1">
    <location>
        <begin position="3"/>
        <end position="105"/>
    </location>
</feature>
<protein>
    <submittedName>
        <fullName evidence="2">CGGC domain-containing protein</fullName>
    </submittedName>
</protein>
<evidence type="ECO:0000313" key="3">
    <source>
        <dbReference type="Proteomes" id="UP000199068"/>
    </source>
</evidence>
<dbReference type="SMART" id="SM01078">
    <property type="entry name" value="CGGC"/>
    <property type="match status" value="1"/>
</dbReference>
<evidence type="ECO:0000313" key="2">
    <source>
        <dbReference type="EMBL" id="SDL22587.1"/>
    </source>
</evidence>
<dbReference type="STRING" id="1121325.SAMN04515677_101178"/>
<evidence type="ECO:0000259" key="1">
    <source>
        <dbReference type="SMART" id="SM01078"/>
    </source>
</evidence>
<reference evidence="2 3" key="1">
    <citation type="submission" date="2016-10" db="EMBL/GenBank/DDBJ databases">
        <authorList>
            <person name="de Groot N.N."/>
        </authorList>
    </citation>
    <scope>NUCLEOTIDE SEQUENCE [LARGE SCALE GENOMIC DNA]</scope>
    <source>
        <strain evidence="2 3">DSM 797</strain>
    </source>
</reference>
<dbReference type="InterPro" id="IPR014925">
    <property type="entry name" value="CGGC_dom"/>
</dbReference>
<dbReference type="Proteomes" id="UP000199068">
    <property type="component" value="Unassembled WGS sequence"/>
</dbReference>
<proteinExistence type="predicted"/>
<dbReference type="EMBL" id="FNGW01000001">
    <property type="protein sequence ID" value="SDL22587.1"/>
    <property type="molecule type" value="Genomic_DNA"/>
</dbReference>
<sequence>MKKVAIYICGEVSKRCTANGCLRAFNEVEDSFSIYEDEGCKLVAVNTCNGCDEKPLENLNVKIEKLQKADVDTIHLSSCLRSRCKHYEEYVNEFAKHFDVIGYTHGSKEGKKNNNINKSCINSKNK</sequence>